<evidence type="ECO:0000313" key="6">
    <source>
        <dbReference type="Proteomes" id="UP000823937"/>
    </source>
</evidence>
<dbReference type="PANTHER" id="PTHR30154">
    <property type="entry name" value="LEUCINE-RESPONSIVE REGULATORY PROTEIN"/>
    <property type="match status" value="1"/>
</dbReference>
<dbReference type="AlphaFoldDB" id="A0A9D1PLM7"/>
<dbReference type="SUPFAM" id="SSF54909">
    <property type="entry name" value="Dimeric alpha+beta barrel"/>
    <property type="match status" value="1"/>
</dbReference>
<dbReference type="PANTHER" id="PTHR30154:SF34">
    <property type="entry name" value="TRANSCRIPTIONAL REGULATOR AZLB"/>
    <property type="match status" value="1"/>
</dbReference>
<evidence type="ECO:0000313" key="5">
    <source>
        <dbReference type="EMBL" id="HIV74332.1"/>
    </source>
</evidence>
<dbReference type="GO" id="GO:0043200">
    <property type="term" value="P:response to amino acid"/>
    <property type="evidence" value="ECO:0007669"/>
    <property type="project" value="TreeGrafter"/>
</dbReference>
<sequence>MESFVAEKELDDIDRLLLKTIQNNASLSNVELAKKVNLSPPATHGRMKRLEQEGYIKNYVTILNREKLGFDLLCFIYVKTSIHQTVQLEAFEAAIVAMPEVLECHHITGEYDFLLKVVLKDSSDLKNFIGNKLSSHGSISGIQTSLSYEEVKSTTALPLK</sequence>
<dbReference type="InterPro" id="IPR011008">
    <property type="entry name" value="Dimeric_a/b-barrel"/>
</dbReference>
<keyword evidence="3" id="KW-0804">Transcription</keyword>
<dbReference type="GO" id="GO:0043565">
    <property type="term" value="F:sequence-specific DNA binding"/>
    <property type="evidence" value="ECO:0007669"/>
    <property type="project" value="InterPro"/>
</dbReference>
<feature type="domain" description="HTH asnC-type" evidence="4">
    <location>
        <begin position="10"/>
        <end position="71"/>
    </location>
</feature>
<name>A0A9D1PLM7_9BACI</name>
<dbReference type="Gene3D" id="1.10.10.10">
    <property type="entry name" value="Winged helix-like DNA-binding domain superfamily/Winged helix DNA-binding domain"/>
    <property type="match status" value="1"/>
</dbReference>
<dbReference type="Proteomes" id="UP000823937">
    <property type="component" value="Unassembled WGS sequence"/>
</dbReference>
<dbReference type="InterPro" id="IPR019888">
    <property type="entry name" value="Tscrpt_reg_AsnC-like"/>
</dbReference>
<comment type="caution">
    <text evidence="5">The sequence shown here is derived from an EMBL/GenBank/DDBJ whole genome shotgun (WGS) entry which is preliminary data.</text>
</comment>
<dbReference type="InterPro" id="IPR036388">
    <property type="entry name" value="WH-like_DNA-bd_sf"/>
</dbReference>
<dbReference type="InterPro" id="IPR000485">
    <property type="entry name" value="AsnC-type_HTH_dom"/>
</dbReference>
<gene>
    <name evidence="5" type="ORF">H9895_04535</name>
</gene>
<dbReference type="PRINTS" id="PR00033">
    <property type="entry name" value="HTHASNC"/>
</dbReference>
<reference evidence="5" key="2">
    <citation type="submission" date="2021-04" db="EMBL/GenBank/DDBJ databases">
        <authorList>
            <person name="Gilroy R."/>
        </authorList>
    </citation>
    <scope>NUCLEOTIDE SEQUENCE</scope>
    <source>
        <strain evidence="5">CHK169-2315</strain>
    </source>
</reference>
<dbReference type="PROSITE" id="PS50956">
    <property type="entry name" value="HTH_ASNC_2"/>
    <property type="match status" value="1"/>
</dbReference>
<dbReference type="InterPro" id="IPR019887">
    <property type="entry name" value="Tscrpt_reg_AsnC/Lrp_C"/>
</dbReference>
<dbReference type="SUPFAM" id="SSF46785">
    <property type="entry name" value="Winged helix' DNA-binding domain"/>
    <property type="match status" value="1"/>
</dbReference>
<keyword evidence="2" id="KW-0238">DNA-binding</keyword>
<evidence type="ECO:0000256" key="3">
    <source>
        <dbReference type="ARBA" id="ARBA00023163"/>
    </source>
</evidence>
<dbReference type="SMART" id="SM00344">
    <property type="entry name" value="HTH_ASNC"/>
    <property type="match status" value="1"/>
</dbReference>
<dbReference type="GO" id="GO:0005829">
    <property type="term" value="C:cytosol"/>
    <property type="evidence" value="ECO:0007669"/>
    <property type="project" value="TreeGrafter"/>
</dbReference>
<organism evidence="5 6">
    <name type="scientific">Candidatus Pseudogracilibacillus intestinigallinarum</name>
    <dbReference type="NCBI Taxonomy" id="2838742"/>
    <lineage>
        <taxon>Bacteria</taxon>
        <taxon>Bacillati</taxon>
        <taxon>Bacillota</taxon>
        <taxon>Bacilli</taxon>
        <taxon>Bacillales</taxon>
        <taxon>Bacillaceae</taxon>
        <taxon>Pseudogracilibacillus</taxon>
    </lineage>
</organism>
<protein>
    <submittedName>
        <fullName evidence="5">Lrp/AsnC family transcriptional regulator</fullName>
    </submittedName>
</protein>
<evidence type="ECO:0000259" key="4">
    <source>
        <dbReference type="PROSITE" id="PS50956"/>
    </source>
</evidence>
<evidence type="ECO:0000256" key="1">
    <source>
        <dbReference type="ARBA" id="ARBA00023015"/>
    </source>
</evidence>
<proteinExistence type="predicted"/>
<dbReference type="Gene3D" id="3.30.70.920">
    <property type="match status" value="1"/>
</dbReference>
<reference evidence="5" key="1">
    <citation type="journal article" date="2021" name="PeerJ">
        <title>Extensive microbial diversity within the chicken gut microbiome revealed by metagenomics and culture.</title>
        <authorList>
            <person name="Gilroy R."/>
            <person name="Ravi A."/>
            <person name="Getino M."/>
            <person name="Pursley I."/>
            <person name="Horton D.L."/>
            <person name="Alikhan N.F."/>
            <person name="Baker D."/>
            <person name="Gharbi K."/>
            <person name="Hall N."/>
            <person name="Watson M."/>
            <person name="Adriaenssens E.M."/>
            <person name="Foster-Nyarko E."/>
            <person name="Jarju S."/>
            <person name="Secka A."/>
            <person name="Antonio M."/>
            <person name="Oren A."/>
            <person name="Chaudhuri R.R."/>
            <person name="La Ragione R."/>
            <person name="Hildebrand F."/>
            <person name="Pallen M.J."/>
        </authorList>
    </citation>
    <scope>NUCLEOTIDE SEQUENCE</scope>
    <source>
        <strain evidence="5">CHK169-2315</strain>
    </source>
</reference>
<evidence type="ECO:0000256" key="2">
    <source>
        <dbReference type="ARBA" id="ARBA00023125"/>
    </source>
</evidence>
<dbReference type="InterPro" id="IPR036390">
    <property type="entry name" value="WH_DNA-bd_sf"/>
</dbReference>
<dbReference type="Pfam" id="PF13412">
    <property type="entry name" value="HTH_24"/>
    <property type="match status" value="1"/>
</dbReference>
<dbReference type="Pfam" id="PF01037">
    <property type="entry name" value="AsnC_trans_reg"/>
    <property type="match status" value="1"/>
</dbReference>
<keyword evidence="1" id="KW-0805">Transcription regulation</keyword>
<accession>A0A9D1PLM7</accession>
<dbReference type="EMBL" id="DXHX01000065">
    <property type="protein sequence ID" value="HIV74332.1"/>
    <property type="molecule type" value="Genomic_DNA"/>
</dbReference>